<dbReference type="AlphaFoldDB" id="A0A9D1T1F4"/>
<feature type="non-terminal residue" evidence="1">
    <location>
        <position position="1"/>
    </location>
</feature>
<name>A0A9D1T1F4_9BACT</name>
<evidence type="ECO:0000313" key="2">
    <source>
        <dbReference type="Proteomes" id="UP000886812"/>
    </source>
</evidence>
<organism evidence="1 2">
    <name type="scientific">Candidatus Spyradosoma merdigallinarum</name>
    <dbReference type="NCBI Taxonomy" id="2840950"/>
    <lineage>
        <taxon>Bacteria</taxon>
        <taxon>Pseudomonadati</taxon>
        <taxon>Verrucomicrobiota</taxon>
        <taxon>Opitutia</taxon>
        <taxon>Opitutia incertae sedis</taxon>
        <taxon>Candidatus Spyradosoma</taxon>
    </lineage>
</organism>
<proteinExistence type="predicted"/>
<accession>A0A9D1T1F4</accession>
<evidence type="ECO:0000313" key="1">
    <source>
        <dbReference type="EMBL" id="HIV04404.1"/>
    </source>
</evidence>
<reference evidence="1" key="1">
    <citation type="submission" date="2020-10" db="EMBL/GenBank/DDBJ databases">
        <authorList>
            <person name="Gilroy R."/>
        </authorList>
    </citation>
    <scope>NUCLEOTIDE SEQUENCE</scope>
    <source>
        <strain evidence="1">10669</strain>
    </source>
</reference>
<protein>
    <submittedName>
        <fullName evidence="1">Uncharacterized protein</fullName>
    </submittedName>
</protein>
<dbReference type="Proteomes" id="UP000886812">
    <property type="component" value="Unassembled WGS sequence"/>
</dbReference>
<dbReference type="EMBL" id="DVOG01000120">
    <property type="protein sequence ID" value="HIV04404.1"/>
    <property type="molecule type" value="Genomic_DNA"/>
</dbReference>
<gene>
    <name evidence="1" type="ORF">IAC75_04550</name>
</gene>
<sequence>PPVPAKSLRPAGTRTSERLALHDVDAVFAGTREHVCRGMTSLCPDKCGASGTLAVFRVERYNAYEKPGKYGDPKTDEFSFMLQSTTGTSDVSPETAALVRALKPGARVRLVWEHIYVTDENGSRFPERVVRKIEPLPPAAP</sequence>
<reference evidence="1" key="2">
    <citation type="journal article" date="2021" name="PeerJ">
        <title>Extensive microbial diversity within the chicken gut microbiome revealed by metagenomics and culture.</title>
        <authorList>
            <person name="Gilroy R."/>
            <person name="Ravi A."/>
            <person name="Getino M."/>
            <person name="Pursley I."/>
            <person name="Horton D.L."/>
            <person name="Alikhan N.F."/>
            <person name="Baker D."/>
            <person name="Gharbi K."/>
            <person name="Hall N."/>
            <person name="Watson M."/>
            <person name="Adriaenssens E.M."/>
            <person name="Foster-Nyarko E."/>
            <person name="Jarju S."/>
            <person name="Secka A."/>
            <person name="Antonio M."/>
            <person name="Oren A."/>
            <person name="Chaudhuri R.R."/>
            <person name="La Ragione R."/>
            <person name="Hildebrand F."/>
            <person name="Pallen M.J."/>
        </authorList>
    </citation>
    <scope>NUCLEOTIDE SEQUENCE</scope>
    <source>
        <strain evidence="1">10669</strain>
    </source>
</reference>
<comment type="caution">
    <text evidence="1">The sequence shown here is derived from an EMBL/GenBank/DDBJ whole genome shotgun (WGS) entry which is preliminary data.</text>
</comment>